<evidence type="ECO:0000256" key="10">
    <source>
        <dbReference type="ARBA" id="ARBA00023237"/>
    </source>
</evidence>
<dbReference type="Proteomes" id="UP000202440">
    <property type="component" value="Chromosome"/>
</dbReference>
<sequence length="684" mass="74930">MNQSVKAPIPSTLALLPAAIAASLLAPSAMAQQPMLEVVTVVGEKTERSIKDTTSSVSVIGEDELNSMKHVSISSAVAEIPNVVVASGSKPNIRGVSGNGSATGFNSFTGGAKARVSRLVDGVAVPFVADLTGDTGLWDIEQIEVFRGPQSTNNGRSSIGGSIYIKTNDPSFDWQAKARLGARNQDQLIDTSVMASGPLLDDTLAFRLTAQRLDGDTYNQGTKYPTHQADFDLNELKTQKLRGKLLWKPAADDAVSVLLSHSSAQEQGDTGREFFSGDDPWDYISLTQRYMDTQADTTSVKVDYQFSSALSFELLAAVTDFQWGFDTYDVNPDDQAEVRLDEDDSSVDAKVRFDLPDSRIKGFVGLAYSDREQTFDSHGGLLEYAGDDQSSSSAFYSEVETGLSDNVSVLLGLRGAKEEQQREFRAMQQSAELDRDKTIYLPKLVLKYQLDESTTLAASSRKGYNQGGGALDYRTYEYYYFDEESVYSHELSARSSLLDNTLNINANLFYNRYSGYQASNSQRRIINVDSAHTYGLEMEVNALLGSDLELRSGLGLLETKILDGGSDYNEADDNRLDSAPGFTANIGSRYWFTHAISVDVSARYVSEYFGDIQNTKARQAGDYVIANLQMSYEQGDWLLHAFVNNLADEQARTVNDPGSPERGTEPYASIVDPRTIGASVTYTF</sequence>
<evidence type="ECO:0000256" key="2">
    <source>
        <dbReference type="ARBA" id="ARBA00022448"/>
    </source>
</evidence>
<evidence type="ECO:0000256" key="4">
    <source>
        <dbReference type="ARBA" id="ARBA00022496"/>
    </source>
</evidence>
<keyword evidence="3 11" id="KW-1134">Transmembrane beta strand</keyword>
<keyword evidence="9 11" id="KW-0472">Membrane</keyword>
<keyword evidence="6" id="KW-0408">Iron</keyword>
<dbReference type="AlphaFoldDB" id="A0A222FGS7"/>
<evidence type="ECO:0000256" key="8">
    <source>
        <dbReference type="ARBA" id="ARBA00023077"/>
    </source>
</evidence>
<evidence type="ECO:0000256" key="12">
    <source>
        <dbReference type="SAM" id="SignalP"/>
    </source>
</evidence>
<comment type="similarity">
    <text evidence="11">Belongs to the TonB-dependent receptor family.</text>
</comment>
<dbReference type="PANTHER" id="PTHR32552:SF81">
    <property type="entry name" value="TONB-DEPENDENT OUTER MEMBRANE RECEPTOR"/>
    <property type="match status" value="1"/>
</dbReference>
<keyword evidence="4" id="KW-0410">Iron transport</keyword>
<evidence type="ECO:0000256" key="11">
    <source>
        <dbReference type="PROSITE-ProRule" id="PRU01360"/>
    </source>
</evidence>
<feature type="domain" description="TonB-dependent receptor plug" evidence="13">
    <location>
        <begin position="50"/>
        <end position="161"/>
    </location>
</feature>
<keyword evidence="2 11" id="KW-0813">Transport</keyword>
<keyword evidence="15" id="KW-1185">Reference proteome</keyword>
<evidence type="ECO:0000256" key="5">
    <source>
        <dbReference type="ARBA" id="ARBA00022692"/>
    </source>
</evidence>
<name>A0A222FGS7_9GAMM</name>
<organism evidence="14 15">
    <name type="scientific">Bacterioplanes sanyensis</name>
    <dbReference type="NCBI Taxonomy" id="1249553"/>
    <lineage>
        <taxon>Bacteria</taxon>
        <taxon>Pseudomonadati</taxon>
        <taxon>Pseudomonadota</taxon>
        <taxon>Gammaproteobacteria</taxon>
        <taxon>Oceanospirillales</taxon>
        <taxon>Oceanospirillaceae</taxon>
        <taxon>Bacterioplanes</taxon>
    </lineage>
</organism>
<keyword evidence="5 11" id="KW-0812">Transmembrane</keyword>
<keyword evidence="8" id="KW-0798">TonB box</keyword>
<dbReference type="PROSITE" id="PS52016">
    <property type="entry name" value="TONB_DEPENDENT_REC_3"/>
    <property type="match status" value="1"/>
</dbReference>
<dbReference type="KEGG" id="bsan:CHH28_04320"/>
<evidence type="ECO:0000256" key="3">
    <source>
        <dbReference type="ARBA" id="ARBA00022452"/>
    </source>
</evidence>
<feature type="chain" id="PRO_5013007955" evidence="12">
    <location>
        <begin position="32"/>
        <end position="684"/>
    </location>
</feature>
<dbReference type="GO" id="GO:0009279">
    <property type="term" value="C:cell outer membrane"/>
    <property type="evidence" value="ECO:0007669"/>
    <property type="project" value="UniProtKB-SubCell"/>
</dbReference>
<evidence type="ECO:0000256" key="9">
    <source>
        <dbReference type="ARBA" id="ARBA00023136"/>
    </source>
</evidence>
<dbReference type="InterPro" id="IPR036942">
    <property type="entry name" value="Beta-barrel_TonB_sf"/>
</dbReference>
<dbReference type="EMBL" id="CP022530">
    <property type="protein sequence ID" value="ASP37950.1"/>
    <property type="molecule type" value="Genomic_DNA"/>
</dbReference>
<feature type="signal peptide" evidence="12">
    <location>
        <begin position="1"/>
        <end position="31"/>
    </location>
</feature>
<dbReference type="InterPro" id="IPR012910">
    <property type="entry name" value="Plug_dom"/>
</dbReference>
<evidence type="ECO:0000313" key="14">
    <source>
        <dbReference type="EMBL" id="ASP37950.1"/>
    </source>
</evidence>
<evidence type="ECO:0000256" key="7">
    <source>
        <dbReference type="ARBA" id="ARBA00023065"/>
    </source>
</evidence>
<accession>A0A222FGS7</accession>
<evidence type="ECO:0000259" key="13">
    <source>
        <dbReference type="Pfam" id="PF07715"/>
    </source>
</evidence>
<reference evidence="14 15" key="1">
    <citation type="submission" date="2017-07" db="EMBL/GenBank/DDBJ databases">
        <title>Annotated genome sequence of Bacterioplanes sanyensis isolated from Red Sea.</title>
        <authorList>
            <person name="Rehman Z.U."/>
        </authorList>
    </citation>
    <scope>NUCLEOTIDE SEQUENCE [LARGE SCALE GENOMIC DNA]</scope>
    <source>
        <strain evidence="14 15">NV9</strain>
    </source>
</reference>
<keyword evidence="14" id="KW-0675">Receptor</keyword>
<dbReference type="SUPFAM" id="SSF56935">
    <property type="entry name" value="Porins"/>
    <property type="match status" value="1"/>
</dbReference>
<gene>
    <name evidence="14" type="ORF">CHH28_04320</name>
</gene>
<dbReference type="RefSeq" id="WP_094059151.1">
    <property type="nucleotide sequence ID" value="NZ_CP022530.1"/>
</dbReference>
<comment type="subcellular location">
    <subcellularLocation>
        <location evidence="1 11">Cell outer membrane</location>
        <topology evidence="1 11">Multi-pass membrane protein</topology>
    </subcellularLocation>
</comment>
<keyword evidence="7" id="KW-0406">Ion transport</keyword>
<dbReference type="Pfam" id="PF07715">
    <property type="entry name" value="Plug"/>
    <property type="match status" value="1"/>
</dbReference>
<keyword evidence="12" id="KW-0732">Signal</keyword>
<dbReference type="Gene3D" id="2.40.170.20">
    <property type="entry name" value="TonB-dependent receptor, beta-barrel domain"/>
    <property type="match status" value="1"/>
</dbReference>
<evidence type="ECO:0000256" key="1">
    <source>
        <dbReference type="ARBA" id="ARBA00004571"/>
    </source>
</evidence>
<dbReference type="OrthoDB" id="127311at2"/>
<dbReference type="InterPro" id="IPR039426">
    <property type="entry name" value="TonB-dep_rcpt-like"/>
</dbReference>
<dbReference type="PANTHER" id="PTHR32552">
    <property type="entry name" value="FERRICHROME IRON RECEPTOR-RELATED"/>
    <property type="match status" value="1"/>
</dbReference>
<proteinExistence type="inferred from homology"/>
<evidence type="ECO:0000313" key="15">
    <source>
        <dbReference type="Proteomes" id="UP000202440"/>
    </source>
</evidence>
<keyword evidence="10 11" id="KW-0998">Cell outer membrane</keyword>
<evidence type="ECO:0000256" key="6">
    <source>
        <dbReference type="ARBA" id="ARBA00023004"/>
    </source>
</evidence>
<dbReference type="GO" id="GO:0006826">
    <property type="term" value="P:iron ion transport"/>
    <property type="evidence" value="ECO:0007669"/>
    <property type="project" value="UniProtKB-KW"/>
</dbReference>
<protein>
    <submittedName>
        <fullName evidence="14">TonB-dependent receptor</fullName>
    </submittedName>
</protein>